<name>A0A315VK78_GAMAF</name>
<protein>
    <recommendedName>
        <fullName evidence="1">PDZ domain-containing protein</fullName>
    </recommendedName>
</protein>
<feature type="non-terminal residue" evidence="2">
    <location>
        <position position="140"/>
    </location>
</feature>
<keyword evidence="3" id="KW-1185">Reference proteome</keyword>
<dbReference type="SUPFAM" id="SSF50156">
    <property type="entry name" value="PDZ domain-like"/>
    <property type="match status" value="1"/>
</dbReference>
<dbReference type="InterPro" id="IPR001478">
    <property type="entry name" value="PDZ"/>
</dbReference>
<evidence type="ECO:0000313" key="2">
    <source>
        <dbReference type="EMBL" id="PWA23355.1"/>
    </source>
</evidence>
<dbReference type="PROSITE" id="PS50106">
    <property type="entry name" value="PDZ"/>
    <property type="match status" value="1"/>
</dbReference>
<dbReference type="Gene3D" id="2.30.42.10">
    <property type="match status" value="1"/>
</dbReference>
<reference evidence="2 3" key="1">
    <citation type="journal article" date="2018" name="G3 (Bethesda)">
        <title>A High-Quality Reference Genome for the Invasive Mosquitofish Gambusia affinis Using a Chicago Library.</title>
        <authorList>
            <person name="Hoffberg S.L."/>
            <person name="Troendle N.J."/>
            <person name="Glenn T.C."/>
            <person name="Mahmud O."/>
            <person name="Louha S."/>
            <person name="Chalopin D."/>
            <person name="Bennetzen J.L."/>
            <person name="Mauricio R."/>
        </authorList>
    </citation>
    <scope>NUCLEOTIDE SEQUENCE [LARGE SCALE GENOMIC DNA]</scope>
    <source>
        <strain evidence="2">NE01/NJP1002.9</strain>
        <tissue evidence="2">Muscle</tissue>
    </source>
</reference>
<gene>
    <name evidence="2" type="ORF">CCH79_00018604</name>
</gene>
<sequence length="140" mass="15055">MDLHRGGGGQLGGCMDLVEVAVDDWEAVLTHEQAVVHQIFTRGAASLEGTIQSGDTILSINGTSLKGKSHVAVVSCLHEARYSKQALVVIWRNEECKRNISDKDCRLQTKGNKLVEACADDWKLEAHGVSCSIPGLDNAA</sequence>
<proteinExistence type="predicted"/>
<feature type="domain" description="PDZ" evidence="1">
    <location>
        <begin position="1"/>
        <end position="80"/>
    </location>
</feature>
<organism evidence="2 3">
    <name type="scientific">Gambusia affinis</name>
    <name type="common">Western mosquitofish</name>
    <name type="synonym">Heterandria affinis</name>
    <dbReference type="NCBI Taxonomy" id="33528"/>
    <lineage>
        <taxon>Eukaryota</taxon>
        <taxon>Metazoa</taxon>
        <taxon>Chordata</taxon>
        <taxon>Craniata</taxon>
        <taxon>Vertebrata</taxon>
        <taxon>Euteleostomi</taxon>
        <taxon>Actinopterygii</taxon>
        <taxon>Neopterygii</taxon>
        <taxon>Teleostei</taxon>
        <taxon>Neoteleostei</taxon>
        <taxon>Acanthomorphata</taxon>
        <taxon>Ovalentaria</taxon>
        <taxon>Atherinomorphae</taxon>
        <taxon>Cyprinodontiformes</taxon>
        <taxon>Poeciliidae</taxon>
        <taxon>Poeciliinae</taxon>
        <taxon>Gambusia</taxon>
    </lineage>
</organism>
<evidence type="ECO:0000313" key="3">
    <source>
        <dbReference type="Proteomes" id="UP000250572"/>
    </source>
</evidence>
<dbReference type="STRING" id="33528.ENSGAFP00000024177"/>
<dbReference type="PANTHER" id="PTHR11324">
    <property type="entry name" value="IL16-RELATED"/>
    <property type="match status" value="1"/>
</dbReference>
<dbReference type="Proteomes" id="UP000250572">
    <property type="component" value="Unassembled WGS sequence"/>
</dbReference>
<dbReference type="InterPro" id="IPR036034">
    <property type="entry name" value="PDZ_sf"/>
</dbReference>
<dbReference type="AlphaFoldDB" id="A0A315VK78"/>
<dbReference type="SMART" id="SM00228">
    <property type="entry name" value="PDZ"/>
    <property type="match status" value="1"/>
</dbReference>
<accession>A0A315VK78</accession>
<dbReference type="PANTHER" id="PTHR11324:SF16">
    <property type="entry name" value="PDZ DOMAIN-CONTAINING PROTEIN 2"/>
    <property type="match status" value="1"/>
</dbReference>
<evidence type="ECO:0000259" key="1">
    <source>
        <dbReference type="PROSITE" id="PS50106"/>
    </source>
</evidence>
<dbReference type="EMBL" id="NHOQ01001596">
    <property type="protein sequence ID" value="PWA23355.1"/>
    <property type="molecule type" value="Genomic_DNA"/>
</dbReference>
<comment type="caution">
    <text evidence="2">The sequence shown here is derived from an EMBL/GenBank/DDBJ whole genome shotgun (WGS) entry which is preliminary data.</text>
</comment>
<dbReference type="Pfam" id="PF00595">
    <property type="entry name" value="PDZ"/>
    <property type="match status" value="1"/>
</dbReference>